<dbReference type="InterPro" id="IPR022385">
    <property type="entry name" value="Rhs_assc_core"/>
</dbReference>
<evidence type="ECO:0000256" key="11">
    <source>
        <dbReference type="SAM" id="MobiDB-lite"/>
    </source>
</evidence>
<evidence type="ECO:0000256" key="4">
    <source>
        <dbReference type="ARBA" id="ARBA00022722"/>
    </source>
</evidence>
<dbReference type="GO" id="GO:0016787">
    <property type="term" value="F:hydrolase activity"/>
    <property type="evidence" value="ECO:0007669"/>
    <property type="project" value="UniProtKB-KW"/>
</dbReference>
<evidence type="ECO:0000259" key="13">
    <source>
        <dbReference type="Pfam" id="PF25020"/>
    </source>
</evidence>
<dbReference type="Gene3D" id="2.60.40.1120">
    <property type="entry name" value="Carboxypeptidase-like, regulatory domain"/>
    <property type="match status" value="1"/>
</dbReference>
<evidence type="ECO:0000313" key="16">
    <source>
        <dbReference type="EMBL" id="GAN45150.1"/>
    </source>
</evidence>
<dbReference type="InterPro" id="IPR044016">
    <property type="entry name" value="Big_13"/>
</dbReference>
<evidence type="ECO:0000259" key="15">
    <source>
        <dbReference type="Pfam" id="PF25023"/>
    </source>
</evidence>
<feature type="domain" description="Bacterial Ig-like" evidence="12">
    <location>
        <begin position="761"/>
        <end position="844"/>
    </location>
</feature>
<feature type="compositionally biased region" description="Polar residues" evidence="11">
    <location>
        <begin position="709"/>
        <end position="718"/>
    </location>
</feature>
<keyword evidence="7" id="KW-0378">Hydrolase</keyword>
<keyword evidence="6" id="KW-0255">Endonuclease</keyword>
<dbReference type="Pfam" id="PF25021">
    <property type="entry name" value="TEN_NHL"/>
    <property type="match status" value="1"/>
</dbReference>
<dbReference type="InterPro" id="IPR051216">
    <property type="entry name" value="Teneurin"/>
</dbReference>
<dbReference type="Pfam" id="PF25020">
    <property type="entry name" value="TTR_TEN1-4"/>
    <property type="match status" value="1"/>
</dbReference>
<dbReference type="CDD" id="cd00085">
    <property type="entry name" value="HNHc"/>
    <property type="match status" value="1"/>
</dbReference>
<dbReference type="SUPFAM" id="SSF49464">
    <property type="entry name" value="Carboxypeptidase regulatory domain-like"/>
    <property type="match status" value="1"/>
</dbReference>
<keyword evidence="5" id="KW-0677">Repeat</keyword>
<dbReference type="GO" id="GO:0031640">
    <property type="term" value="P:killing of cells of another organism"/>
    <property type="evidence" value="ECO:0007669"/>
    <property type="project" value="UniProtKB-KW"/>
</dbReference>
<dbReference type="EMBL" id="DF952379">
    <property type="protein sequence ID" value="GAN45150.1"/>
    <property type="molecule type" value="Genomic_DNA"/>
</dbReference>
<dbReference type="Gene3D" id="3.90.540.10">
    <property type="entry name" value="Colicin/pyocin, DNase domain"/>
    <property type="match status" value="1"/>
</dbReference>
<evidence type="ECO:0000256" key="1">
    <source>
        <dbReference type="ARBA" id="ARBA00006811"/>
    </source>
</evidence>
<evidence type="ECO:0000259" key="14">
    <source>
        <dbReference type="Pfam" id="PF25021"/>
    </source>
</evidence>
<dbReference type="PANTHER" id="PTHR11219">
    <property type="entry name" value="TENEURIN AND N-ACETYLGLUCOSAMINE-1-PHOSPHODIESTER ALPHA-N-ACETYLGLUCOSAMINIDASE"/>
    <property type="match status" value="1"/>
</dbReference>
<name>A0A0U1P9Y0_9GAMM</name>
<feature type="region of interest" description="Disordered" evidence="11">
    <location>
        <begin position="1368"/>
        <end position="1387"/>
    </location>
</feature>
<evidence type="ECO:0000256" key="10">
    <source>
        <dbReference type="ARBA" id="ARBA00023157"/>
    </source>
</evidence>
<dbReference type="Gene3D" id="2.60.40.10">
    <property type="entry name" value="Immunoglobulins"/>
    <property type="match status" value="3"/>
</dbReference>
<keyword evidence="8" id="KW-0044">Antibiotic</keyword>
<keyword evidence="2" id="KW-0929">Antimicrobial</keyword>
<sequence>MDVLARARGAAVALCISIVVFVAGATQLPEPALASSALSPEAVRKVSDLWVVDDHRLLRLPLSGVSAEPQVIATIDSPLALASDDLDGLVWVLQKRHLIAVDNVGATLADIDLSTQLAAIKTAQISVDAANERVWVATEKTLLLVDFDGRVLKRMEMQQAIRAFAFDEAQALAWVATGNRMIAYDMHGAIEHAWSLDTPAVAIAPDSGALWTTDAAAIRRYDEEGRLLLSASTGGVDPRHLTTDGAGGVWAVGLTAAEHVDAHGFLLQQVRPAAFGAARPDAQADTIVAAVVDRALGGVWLIGHRQVVRLGDDGLEHLWFDIQQWPQVHVIVQVAPHGRAEETTTTVREWQGSARSAQSATSVVAPEAQASTREAAPTSASAKAVPETPTDAACGVSGLACGKTAAVSQHEARALWVTARHDVYKIAPDTGVATDLDVLEHPRALAVDSQRDEVWAYRHHTLVAFDATGAQRVKVELPRGSEDDDQPVLAVDGASGVVWLGLGHTLHRFDRQGQRQASYPLNHEVRALALDTHRMWLWVAENRALVAYDATGGVQFSQALKRRPEAMTYDAKLDQLWLVFDHTLTRLKADGSVAVETRLDGDIEAIVSDGAGGLWAIGDRALAHFDGAAKLQFALRPFEAADGKGRSHSDDSGLLAQISQEWDGWWHGHGDDDKLVGLAADPLNHSVWVAGRRYLAQIAIDGQRRQQLDSRTWASMDTNARRQDDDDHGRHEGENDGIHQIALYVDTVPPAVTLTAPADGTYTNQNRPTLALHYADVGSGVDPASIAITSDGVAIAVACQAGDDGAQCTLINPLADGAHALGVTVKDYAGNASPAAIAHVTVDTVPPTITLSSPTTTLTNQASLELAGTLSEISSLTVNEAPVTVDGSQRFSLPIVLKEGSNTYTLLAIDRANNTTTKVVTITLDTVPPAQPNLGLIVVTGPDGGKVTITGKPGSVEAGSTIVLTDTLTGATVSVTAAADGSFSATLAAGASDPISVWIEDGAGNITKASATIEASHLPPDPATVAPKSLPTIAAQFQDQVGFLYSGPQPIQTGVAPGTIHPLHVAVARGAVRDRTNQPLAGVTITVLGHPEYGQTLTRADGQYDLAVNGGGSVVLSFAKQGYLTIQRTVDVAWHDFTIVDPLVMIAPDPVATSVTFGSDATQVAQGSVQVDDAGSRQATVLIPSGTTATAVMPDGTTKTVTAAHVRATEFTVGALGPSAMPAALPPTSAYTYAVDLSLDEAQAAGATTVQFSRPLPVYVNNFLGFAPGARVPAGYYDPQAGAWKGALDGVVVKLLGLDATGLAQLDLDGTGAPATALTLGMYGIDNAELAAIATTFTPGQSFWRIPVSHFTAWDFNLGYNPQAGYLMPPPAQPKPKSNMPQRDTRDNHDCSGCEIDAENQRVGETIPIVGTPYALHYESSSPTSLDERTLTFPVTTATPPAGVGSLLSSIAVTVDIAGRHVEQTFDPTLSGQSFNWTWDGLNAYGQRVYGPTPATIVVAYVYKASYGAFIGGTPGAGSHFGMPGNAVMTGFAHNGDRVAAARRWTEVLSPGVESPLGADRWSLNVVHAYDSFRHILYQGDGTIRSAQDYGEGGMATNFAGQGGNHIGAGGDGGPATQATLWDPAVVKVAPDGTVYIWDSAEGCIRKVDVAGIISTFAGKCGLVGNSSFSTTPISATSTRLRIDFMATAPDGSLYINAQNGMVRITPDGMGVLVAGGGTKPLVDGQSSMGMYINGLFVVSEDGSIYFSNGNNHYGVQGLWKIDPAGVLHFVLGGGFDYGIGGLAFANSGDVVFGDSTALLGEIKELTPQGRLLKLAGYGPNGGPHVSPNPTLGLGTYIPQTDGLARGPDGSIYQSGYGQIIRLDSRGWVSCVVGCSSIRYNGNPPFPAGGLPAQSVRESTCCQFNAFDVGPDGSIYLPELYDARVIRIAPALPQLSLGDVFVASEGGRQLYVFNPRGQHIKTLDAITGNSIYTFEYDASGLLASLTDAEGRTTTIARDANGKPLSITAPDGQTTTLGVDDHLHLTSVTDPAKHAYSMVYDTVSGQLTSFTDPRGNADQYVYDANGFLSKNVNAIGGGWTLARTGATDQSGDYTVAMTSAMGRTNTFAVSTRSDGSNLDLATAPDGTTSSLVITQGGQRITTAADGTVTTVTESADPRFGMQAPTAGNVTIKTPSGLTWSGGEARSVTLQTPSNLLSLSSLREIFTANGKTTTRDYDPVSRSWTTTSAAGRTATTTVDELDRPVKIAVAGVAPVAMAYDAAGRLLSASVSDGTATRTTTYAYYADGPAKGWLQSVTDPLGRTVSYQYDAAGRVTRKTLPDGAVIDFGYDANGNLTSLTPPGRPAHGFTYTPVDQTESYTPPAVADVGAPATQYQYNKDRQITQITRPDGAVVSFGYDAGGRLSTLTTPTGSYQYGYAAKTGQLSSILAPGNEALAYTWDGFLPTGVTWSGTITGSVTRSYDANFRVVSLAVNGQGVAYGYDDDGLLTAAGDLSVTRDAGNGRIIATAQGAVQTAQTYTGFGELATLTAANAGTSLYDVTYTRDAVGRITRREETVAGAHHAYDYTYDAQGRLADVKQDGVDLGAYGYDANGNRVSIGGQTVARYDDQDRLLAWGDATYTYTANGELASKTTAIGTTRYTYDVLGNLRGVRQPDGTDLQYVIDGQGRRIGKKVNGALVQGFLYQDALKPAAELDGQGNVVARFVYGTRVNVPDYMIKGGKIYRLVADHLGSPRLVVDTATGEIAQQLDYDAWGRITQDTNPGFQPFGFAGGLYDRDIGLIRFGARDYDPETGRWTAKDPIGFHGGSGNLYGYVTDEPLSRVDFSGYQEATEPAEEEPNREWEDPFLENRPLGINEVLPPATETEQEISEGYCPVNPQSWSAARRAYWQNRARHAVPGEFSSTNLDRMYRGLAPLHDELNIPMELHHVIPRSQGGTHDPSNLQEAWPWEHSAIDPFRHYNGPMPSGG</sequence>
<dbReference type="Gene3D" id="2.130.10.10">
    <property type="entry name" value="YVTN repeat-like/Quinoprotein amine dehydrogenase"/>
    <property type="match status" value="1"/>
</dbReference>
<evidence type="ECO:0000256" key="8">
    <source>
        <dbReference type="ARBA" id="ARBA00023022"/>
    </source>
</evidence>
<dbReference type="InterPro" id="IPR037146">
    <property type="entry name" value="Colicin/pyocin_DNase_dom_sf"/>
</dbReference>
<dbReference type="InterPro" id="IPR056822">
    <property type="entry name" value="TEN_NHL"/>
</dbReference>
<feature type="region of interest" description="Disordered" evidence="11">
    <location>
        <begin position="709"/>
        <end position="734"/>
    </location>
</feature>
<dbReference type="InterPro" id="IPR044925">
    <property type="entry name" value="His-Me_finger_sf"/>
</dbReference>
<dbReference type="InterPro" id="IPR008969">
    <property type="entry name" value="CarboxyPept-like_regulatory"/>
</dbReference>
<dbReference type="InterPro" id="IPR015943">
    <property type="entry name" value="WD40/YVTN_repeat-like_dom_sf"/>
</dbReference>
<evidence type="ECO:0000256" key="7">
    <source>
        <dbReference type="ARBA" id="ARBA00022801"/>
    </source>
</evidence>
<dbReference type="SUPFAM" id="SSF75011">
    <property type="entry name" value="3-carboxy-cis,cis-mucoante lactonizing enzyme"/>
    <property type="match status" value="1"/>
</dbReference>
<dbReference type="PANTHER" id="PTHR11219:SF69">
    <property type="entry name" value="TENEURIN-A"/>
    <property type="match status" value="1"/>
</dbReference>
<dbReference type="Gene3D" id="2.120.10.30">
    <property type="entry name" value="TolB, C-terminal domain"/>
    <property type="match status" value="1"/>
</dbReference>
<feature type="domain" description="Teneurin NHL" evidence="14">
    <location>
        <begin position="1610"/>
        <end position="1719"/>
    </location>
</feature>
<evidence type="ECO:0000259" key="12">
    <source>
        <dbReference type="Pfam" id="PF19077"/>
    </source>
</evidence>
<dbReference type="NCBIfam" id="TIGR03696">
    <property type="entry name" value="Rhs_assc_core"/>
    <property type="match status" value="1"/>
</dbReference>
<dbReference type="Gene3D" id="2.180.10.10">
    <property type="entry name" value="RHS repeat-associated core"/>
    <property type="match status" value="2"/>
</dbReference>
<gene>
    <name evidence="16" type="ORF">MBSD_1690</name>
</gene>
<dbReference type="Pfam" id="PF19077">
    <property type="entry name" value="Big_13"/>
    <property type="match status" value="1"/>
</dbReference>
<reference evidence="16" key="1">
    <citation type="submission" date="2015-03" db="EMBL/GenBank/DDBJ databases">
        <title>Draft genome sequence of Mizugakiibacter sediminis skMP5.</title>
        <authorList>
            <person name="Watanabe T."/>
            <person name="Kojima H."/>
            <person name="Fukui M."/>
        </authorList>
    </citation>
    <scope>NUCLEOTIDE SEQUENCE</scope>
    <source>
        <strain evidence="16">SkMP5</strain>
    </source>
</reference>
<keyword evidence="3" id="KW-0245">EGF-like domain</keyword>
<dbReference type="NCBIfam" id="TIGR01643">
    <property type="entry name" value="YD_repeat_2x"/>
    <property type="match status" value="3"/>
</dbReference>
<dbReference type="InterPro" id="IPR011042">
    <property type="entry name" value="6-blade_b-propeller_TolB-like"/>
</dbReference>
<dbReference type="InterPro" id="IPR003615">
    <property type="entry name" value="HNH_nuc"/>
</dbReference>
<proteinExistence type="inferred from homology"/>
<dbReference type="GO" id="GO:0042742">
    <property type="term" value="P:defense response to bacterium"/>
    <property type="evidence" value="ECO:0007669"/>
    <property type="project" value="UniProtKB-KW"/>
</dbReference>
<evidence type="ECO:0000256" key="9">
    <source>
        <dbReference type="ARBA" id="ARBA00023048"/>
    </source>
</evidence>
<evidence type="ECO:0000256" key="5">
    <source>
        <dbReference type="ARBA" id="ARBA00022737"/>
    </source>
</evidence>
<dbReference type="Pfam" id="PF25023">
    <property type="entry name" value="TEN_YD-shell"/>
    <property type="match status" value="1"/>
</dbReference>
<feature type="compositionally biased region" description="Basic and acidic residues" evidence="11">
    <location>
        <begin position="719"/>
        <end position="734"/>
    </location>
</feature>
<keyword evidence="10" id="KW-1015">Disulfide bond</keyword>
<feature type="domain" description="Teneurin TTR-like" evidence="13">
    <location>
        <begin position="1064"/>
        <end position="1145"/>
    </location>
</feature>
<organism evidence="16">
    <name type="scientific">Mizugakiibacter sediminis</name>
    <dbReference type="NCBI Taxonomy" id="1475481"/>
    <lineage>
        <taxon>Bacteria</taxon>
        <taxon>Pseudomonadati</taxon>
        <taxon>Pseudomonadota</taxon>
        <taxon>Gammaproteobacteria</taxon>
        <taxon>Lysobacterales</taxon>
        <taxon>Rhodanobacteraceae</taxon>
        <taxon>Mizugakiibacter</taxon>
    </lineage>
</organism>
<keyword evidence="9" id="KW-0078">Bacteriocin</keyword>
<evidence type="ECO:0000256" key="3">
    <source>
        <dbReference type="ARBA" id="ARBA00022536"/>
    </source>
</evidence>
<dbReference type="InterPro" id="IPR056820">
    <property type="entry name" value="TEN_TTR-like"/>
</dbReference>
<dbReference type="SUPFAM" id="SSF63829">
    <property type="entry name" value="Calcium-dependent phosphotriesterase"/>
    <property type="match status" value="3"/>
</dbReference>
<feature type="domain" description="Teneurin-like YD-shell" evidence="15">
    <location>
        <begin position="1942"/>
        <end position="2796"/>
    </location>
</feature>
<dbReference type="InterPro" id="IPR006530">
    <property type="entry name" value="YD"/>
</dbReference>
<dbReference type="HOGENOM" id="CLU_000822_0_0_6"/>
<dbReference type="Pfam" id="PF09136">
    <property type="entry name" value="Glucodextran_B"/>
    <property type="match status" value="1"/>
</dbReference>
<comment type="similarity">
    <text evidence="1">Belongs to the colicin/pyosin nuclease family.</text>
</comment>
<feature type="compositionally biased region" description="Polar residues" evidence="11">
    <location>
        <begin position="351"/>
        <end position="362"/>
    </location>
</feature>
<evidence type="ECO:0000256" key="6">
    <source>
        <dbReference type="ARBA" id="ARBA00022759"/>
    </source>
</evidence>
<accession>A0A0U1P9Y0</accession>
<protein>
    <submittedName>
        <fullName evidence="16">Uncharacterized protein</fullName>
    </submittedName>
</protein>
<dbReference type="InterPro" id="IPR056823">
    <property type="entry name" value="TEN-like_YD-shell"/>
</dbReference>
<evidence type="ECO:0000256" key="2">
    <source>
        <dbReference type="ARBA" id="ARBA00022529"/>
    </source>
</evidence>
<keyword evidence="4" id="KW-0540">Nuclease</keyword>
<dbReference type="SUPFAM" id="SSF54060">
    <property type="entry name" value="His-Me finger endonucleases"/>
    <property type="match status" value="1"/>
</dbReference>
<feature type="region of interest" description="Disordered" evidence="11">
    <location>
        <begin position="351"/>
        <end position="389"/>
    </location>
</feature>
<dbReference type="InterPro" id="IPR013783">
    <property type="entry name" value="Ig-like_fold"/>
</dbReference>
<dbReference type="GO" id="GO:0004519">
    <property type="term" value="F:endonuclease activity"/>
    <property type="evidence" value="ECO:0007669"/>
    <property type="project" value="UniProtKB-KW"/>
</dbReference>